<feature type="compositionally biased region" description="Polar residues" evidence="1">
    <location>
        <begin position="228"/>
        <end position="244"/>
    </location>
</feature>
<feature type="compositionally biased region" description="Acidic residues" evidence="1">
    <location>
        <begin position="255"/>
        <end position="266"/>
    </location>
</feature>
<gene>
    <name evidence="2" type="ORF">DM02DRAFT_725379</name>
</gene>
<proteinExistence type="predicted"/>
<dbReference type="AlphaFoldDB" id="A0A2V1E3N5"/>
<protein>
    <submittedName>
        <fullName evidence="2">Uncharacterized protein</fullName>
    </submittedName>
</protein>
<keyword evidence="3" id="KW-1185">Reference proteome</keyword>
<organism evidence="2 3">
    <name type="scientific">Periconia macrospinosa</name>
    <dbReference type="NCBI Taxonomy" id="97972"/>
    <lineage>
        <taxon>Eukaryota</taxon>
        <taxon>Fungi</taxon>
        <taxon>Dikarya</taxon>
        <taxon>Ascomycota</taxon>
        <taxon>Pezizomycotina</taxon>
        <taxon>Dothideomycetes</taxon>
        <taxon>Pleosporomycetidae</taxon>
        <taxon>Pleosporales</taxon>
        <taxon>Massarineae</taxon>
        <taxon>Periconiaceae</taxon>
        <taxon>Periconia</taxon>
    </lineage>
</organism>
<feature type="compositionally biased region" description="Basic and acidic residues" evidence="1">
    <location>
        <begin position="387"/>
        <end position="421"/>
    </location>
</feature>
<dbReference type="OrthoDB" id="3797649at2759"/>
<dbReference type="Proteomes" id="UP000244855">
    <property type="component" value="Unassembled WGS sequence"/>
</dbReference>
<feature type="compositionally biased region" description="Low complexity" evidence="1">
    <location>
        <begin position="474"/>
        <end position="493"/>
    </location>
</feature>
<evidence type="ECO:0000313" key="3">
    <source>
        <dbReference type="Proteomes" id="UP000244855"/>
    </source>
</evidence>
<feature type="region of interest" description="Disordered" evidence="1">
    <location>
        <begin position="1"/>
        <end position="22"/>
    </location>
</feature>
<feature type="compositionally biased region" description="Low complexity" evidence="1">
    <location>
        <begin position="328"/>
        <end position="342"/>
    </location>
</feature>
<feature type="region of interest" description="Disordered" evidence="1">
    <location>
        <begin position="161"/>
        <end position="509"/>
    </location>
</feature>
<feature type="compositionally biased region" description="Basic residues" evidence="1">
    <location>
        <begin position="128"/>
        <end position="137"/>
    </location>
</feature>
<name>A0A2V1E3N5_9PLEO</name>
<evidence type="ECO:0000313" key="2">
    <source>
        <dbReference type="EMBL" id="PVI05163.1"/>
    </source>
</evidence>
<feature type="compositionally biased region" description="Basic and acidic residues" evidence="1">
    <location>
        <begin position="267"/>
        <end position="292"/>
    </location>
</feature>
<evidence type="ECO:0000256" key="1">
    <source>
        <dbReference type="SAM" id="MobiDB-lite"/>
    </source>
</evidence>
<feature type="compositionally biased region" description="Polar residues" evidence="1">
    <location>
        <begin position="74"/>
        <end position="85"/>
    </location>
</feature>
<feature type="compositionally biased region" description="Basic and acidic residues" evidence="1">
    <location>
        <begin position="303"/>
        <end position="323"/>
    </location>
</feature>
<sequence length="542" mass="59242">MASYFDVAHSKAGSAPPAHILDAGDRETIGDLGLLSPQVTRILEAMELEDASSSSSSGDEVDDDDEQGEKASLSEASAGNATNPHGSHPVAQHQPNGSQLPKGRASPLNKHIVLPGTPPPSDQPIPKGLKKLTKASKKPADLSRFQSLRTMLFNSHIEENMKKHKAEQAKEDAEQKWKKDFEGRKGLERQPTSEKEKGMMKRMGSKLKRLASKDVQTIKPTREDDDNSSTASSDGEQGKIQQPSKLRPKGTAAENYDDQDTEEEEEINHSDIEDLVRWVSRRDPPSDGETRSKKTSTPAIQKESLKEDSGHESLGHSDVEELVRWVSRRSSANPPDSSSSNRQSPPTALVQTPEEPETSPPEHEHGYSSASTQTDSSGPAPPPVVEKTTRRSRGDTINHDDVDDLVRWVSRREGSDADPTKITKSSSSTKHEQQEDALPSPDRSSSPSEDEDTNELLRWVTRHDDTSGESDVEISSIPSQQPSPAPSQTLSLAEKQKENQGGGSKLREEVVLPQVGEGAADSHASLTHDDVDELVLWVSRKR</sequence>
<feature type="compositionally biased region" description="Polar residues" evidence="1">
    <location>
        <begin position="368"/>
        <end position="377"/>
    </location>
</feature>
<accession>A0A2V1E3N5</accession>
<feature type="compositionally biased region" description="Basic and acidic residues" evidence="1">
    <location>
        <begin position="161"/>
        <end position="199"/>
    </location>
</feature>
<reference evidence="2 3" key="1">
    <citation type="journal article" date="2018" name="Sci. Rep.">
        <title>Comparative genomics provides insights into the lifestyle and reveals functional heterogeneity of dark septate endophytic fungi.</title>
        <authorList>
            <person name="Knapp D.G."/>
            <person name="Nemeth J.B."/>
            <person name="Barry K."/>
            <person name="Hainaut M."/>
            <person name="Henrissat B."/>
            <person name="Johnson J."/>
            <person name="Kuo A."/>
            <person name="Lim J.H.P."/>
            <person name="Lipzen A."/>
            <person name="Nolan M."/>
            <person name="Ohm R.A."/>
            <person name="Tamas L."/>
            <person name="Grigoriev I.V."/>
            <person name="Spatafora J.W."/>
            <person name="Nagy L.G."/>
            <person name="Kovacs G.M."/>
        </authorList>
    </citation>
    <scope>NUCLEOTIDE SEQUENCE [LARGE SCALE GENOMIC DNA]</scope>
    <source>
        <strain evidence="2 3">DSE2036</strain>
    </source>
</reference>
<feature type="region of interest" description="Disordered" evidence="1">
    <location>
        <begin position="45"/>
        <end position="147"/>
    </location>
</feature>
<dbReference type="EMBL" id="KZ805316">
    <property type="protein sequence ID" value="PVI05163.1"/>
    <property type="molecule type" value="Genomic_DNA"/>
</dbReference>